<accession>A0ABQ8TWY0</accession>
<keyword evidence="2" id="KW-1185">Reference proteome</keyword>
<organism evidence="1 2">
    <name type="scientific">Periplaneta americana</name>
    <name type="common">American cockroach</name>
    <name type="synonym">Blatta americana</name>
    <dbReference type="NCBI Taxonomy" id="6978"/>
    <lineage>
        <taxon>Eukaryota</taxon>
        <taxon>Metazoa</taxon>
        <taxon>Ecdysozoa</taxon>
        <taxon>Arthropoda</taxon>
        <taxon>Hexapoda</taxon>
        <taxon>Insecta</taxon>
        <taxon>Pterygota</taxon>
        <taxon>Neoptera</taxon>
        <taxon>Polyneoptera</taxon>
        <taxon>Dictyoptera</taxon>
        <taxon>Blattodea</taxon>
        <taxon>Blattoidea</taxon>
        <taxon>Blattidae</taxon>
        <taxon>Blattinae</taxon>
        <taxon>Periplaneta</taxon>
    </lineage>
</organism>
<evidence type="ECO:0000313" key="2">
    <source>
        <dbReference type="Proteomes" id="UP001148838"/>
    </source>
</evidence>
<protein>
    <submittedName>
        <fullName evidence="1">Uncharacterized protein</fullName>
    </submittedName>
</protein>
<name>A0ABQ8TWY0_PERAM</name>
<evidence type="ECO:0000313" key="1">
    <source>
        <dbReference type="EMBL" id="KAJ4451138.1"/>
    </source>
</evidence>
<sequence>MSRDQNVVRKGNIKTGDLSFEEVEKFKYLGAAVTNINGTREEIKHRINMGNARYYSVEKLLSPSLLSKTLKFKVCHGSLFVVMWLADEPREFNLPTFPQRRITYVQEKLPGKYGVHSEEYLNISNMKFLCFQEDDLWLAGRRERETLCNDNKMELLKRRAKGLRGRLDGRSSQL</sequence>
<gene>
    <name evidence="1" type="ORF">ANN_02579</name>
</gene>
<dbReference type="EMBL" id="JAJSOF020000001">
    <property type="protein sequence ID" value="KAJ4451138.1"/>
    <property type="molecule type" value="Genomic_DNA"/>
</dbReference>
<reference evidence="1 2" key="1">
    <citation type="journal article" date="2022" name="Allergy">
        <title>Genome assembly and annotation of Periplaneta americana reveal a comprehensive cockroach allergen profile.</title>
        <authorList>
            <person name="Wang L."/>
            <person name="Xiong Q."/>
            <person name="Saelim N."/>
            <person name="Wang L."/>
            <person name="Nong W."/>
            <person name="Wan A.T."/>
            <person name="Shi M."/>
            <person name="Liu X."/>
            <person name="Cao Q."/>
            <person name="Hui J.H.L."/>
            <person name="Sookrung N."/>
            <person name="Leung T.F."/>
            <person name="Tungtrongchitr A."/>
            <person name="Tsui S.K.W."/>
        </authorList>
    </citation>
    <scope>NUCLEOTIDE SEQUENCE [LARGE SCALE GENOMIC DNA]</scope>
    <source>
        <strain evidence="1">PWHHKU_190912</strain>
    </source>
</reference>
<proteinExistence type="predicted"/>
<comment type="caution">
    <text evidence="1">The sequence shown here is derived from an EMBL/GenBank/DDBJ whole genome shotgun (WGS) entry which is preliminary data.</text>
</comment>
<dbReference type="Proteomes" id="UP001148838">
    <property type="component" value="Unassembled WGS sequence"/>
</dbReference>